<reference evidence="3 4" key="1">
    <citation type="journal article" date="2020" name="Mol. Plant">
        <title>The Chromosome-Based Rubber Tree Genome Provides New Insights into Spurge Genome Evolution and Rubber Biosynthesis.</title>
        <authorList>
            <person name="Liu J."/>
            <person name="Shi C."/>
            <person name="Shi C.C."/>
            <person name="Li W."/>
            <person name="Zhang Q.J."/>
            <person name="Zhang Y."/>
            <person name="Li K."/>
            <person name="Lu H.F."/>
            <person name="Shi C."/>
            <person name="Zhu S.T."/>
            <person name="Xiao Z.Y."/>
            <person name="Nan H."/>
            <person name="Yue Y."/>
            <person name="Zhu X.G."/>
            <person name="Wu Y."/>
            <person name="Hong X.N."/>
            <person name="Fan G.Y."/>
            <person name="Tong Y."/>
            <person name="Zhang D."/>
            <person name="Mao C.L."/>
            <person name="Liu Y.L."/>
            <person name="Hao S.J."/>
            <person name="Liu W.Q."/>
            <person name="Lv M.Q."/>
            <person name="Zhang H.B."/>
            <person name="Liu Y."/>
            <person name="Hu-Tang G.R."/>
            <person name="Wang J.P."/>
            <person name="Wang J.H."/>
            <person name="Sun Y.H."/>
            <person name="Ni S.B."/>
            <person name="Chen W.B."/>
            <person name="Zhang X.C."/>
            <person name="Jiao Y.N."/>
            <person name="Eichler E.E."/>
            <person name="Li G.H."/>
            <person name="Liu X."/>
            <person name="Gao L.Z."/>
        </authorList>
    </citation>
    <scope>NUCLEOTIDE SEQUENCE [LARGE SCALE GENOMIC DNA]</scope>
    <source>
        <strain evidence="4">cv. GT1</strain>
        <tissue evidence="3">Leaf</tissue>
    </source>
</reference>
<dbReference type="SUPFAM" id="SSF55961">
    <property type="entry name" value="Bet v1-like"/>
    <property type="match status" value="1"/>
</dbReference>
<dbReference type="Pfam" id="PF00407">
    <property type="entry name" value="Bet_v_1"/>
    <property type="match status" value="1"/>
</dbReference>
<dbReference type="SMART" id="SM01037">
    <property type="entry name" value="Bet_v_1"/>
    <property type="match status" value="1"/>
</dbReference>
<accession>A0A6A6MWR2</accession>
<protein>
    <recommendedName>
        <fullName evidence="2">Bet v I/Major latex protein domain-containing protein</fullName>
    </recommendedName>
</protein>
<dbReference type="CDD" id="cd07816">
    <property type="entry name" value="Bet_v1-like"/>
    <property type="match status" value="1"/>
</dbReference>
<organism evidence="3 4">
    <name type="scientific">Hevea brasiliensis</name>
    <name type="common">Para rubber tree</name>
    <name type="synonym">Siphonia brasiliensis</name>
    <dbReference type="NCBI Taxonomy" id="3981"/>
    <lineage>
        <taxon>Eukaryota</taxon>
        <taxon>Viridiplantae</taxon>
        <taxon>Streptophyta</taxon>
        <taxon>Embryophyta</taxon>
        <taxon>Tracheophyta</taxon>
        <taxon>Spermatophyta</taxon>
        <taxon>Magnoliopsida</taxon>
        <taxon>eudicotyledons</taxon>
        <taxon>Gunneridae</taxon>
        <taxon>Pentapetalae</taxon>
        <taxon>rosids</taxon>
        <taxon>fabids</taxon>
        <taxon>Malpighiales</taxon>
        <taxon>Euphorbiaceae</taxon>
        <taxon>Crotonoideae</taxon>
        <taxon>Micrandreae</taxon>
        <taxon>Hevea</taxon>
    </lineage>
</organism>
<dbReference type="InterPro" id="IPR000916">
    <property type="entry name" value="Bet_v_I/MLP"/>
</dbReference>
<feature type="domain" description="Bet v I/Major latex protein" evidence="2">
    <location>
        <begin position="154"/>
        <end position="278"/>
    </location>
</feature>
<dbReference type="PANTHER" id="PTHR31338:SF21">
    <property type="entry name" value="BET V I_MAJOR LATEX PROTEIN DOMAIN-CONTAINING PROTEIN"/>
    <property type="match status" value="1"/>
</dbReference>
<dbReference type="InterPro" id="IPR023393">
    <property type="entry name" value="START-like_dom_sf"/>
</dbReference>
<sequence length="278" mass="31885">MDGETSFSAIAPSVFDGENYQVWAVMMEAYMDPCERWENIFASNIPVVKEVEAIMDPTTFTVLQFAVSTTSIHTICIVSTRGWSGGIQSCDPSSWTRKMVWHWLVTFPWISAHYAVLNWVMPMKRDYFRNLTSFKEGKKRNHNANLRRLAYGLNYHFSDANNKVPNHTPTNIQGVDVHEGDWVTSGSIKVWKYTVEGRSEIFKEKIVLDDDKKTVTLIGLEGDLLKIYEVYNVIWQLTPKGQGSLAKLILEYEKLNENVPAPCIYLDFVTRIAKDIDE</sequence>
<dbReference type="EMBL" id="JAAGAX010000005">
    <property type="protein sequence ID" value="KAF2316786.1"/>
    <property type="molecule type" value="Genomic_DNA"/>
</dbReference>
<dbReference type="GO" id="GO:0006952">
    <property type="term" value="P:defense response"/>
    <property type="evidence" value="ECO:0007669"/>
    <property type="project" value="InterPro"/>
</dbReference>
<gene>
    <name evidence="3" type="ORF">GH714_042127</name>
</gene>
<evidence type="ECO:0000313" key="3">
    <source>
        <dbReference type="EMBL" id="KAF2316786.1"/>
    </source>
</evidence>
<evidence type="ECO:0000313" key="4">
    <source>
        <dbReference type="Proteomes" id="UP000467840"/>
    </source>
</evidence>
<dbReference type="Gene3D" id="3.30.530.20">
    <property type="match status" value="1"/>
</dbReference>
<name>A0A6A6MWR2_HEVBR</name>
<comment type="similarity">
    <text evidence="1">Belongs to the MLP family.</text>
</comment>
<dbReference type="InterPro" id="IPR052006">
    <property type="entry name" value="MLP-like"/>
</dbReference>
<dbReference type="AlphaFoldDB" id="A0A6A6MWR2"/>
<comment type="caution">
    <text evidence="3">The sequence shown here is derived from an EMBL/GenBank/DDBJ whole genome shotgun (WGS) entry which is preliminary data.</text>
</comment>
<proteinExistence type="inferred from homology"/>
<dbReference type="Proteomes" id="UP000467840">
    <property type="component" value="Chromosome 15"/>
</dbReference>
<dbReference type="PANTHER" id="PTHR31338">
    <property type="entry name" value="POLYKETIDE CYCLASE/DEHYDRASE AND LIPID TRANSPORT SUPERFAMILY PROTEIN"/>
    <property type="match status" value="1"/>
</dbReference>
<evidence type="ECO:0000259" key="2">
    <source>
        <dbReference type="SMART" id="SM01037"/>
    </source>
</evidence>
<keyword evidence="4" id="KW-1185">Reference proteome</keyword>
<evidence type="ECO:0000256" key="1">
    <source>
        <dbReference type="ARBA" id="ARBA00038242"/>
    </source>
</evidence>